<feature type="compositionally biased region" description="Basic and acidic residues" evidence="1">
    <location>
        <begin position="87"/>
        <end position="99"/>
    </location>
</feature>
<dbReference type="Proteomes" id="UP000284706">
    <property type="component" value="Unassembled WGS sequence"/>
</dbReference>
<organism evidence="2 3">
    <name type="scientific">Gymnopilus dilepis</name>
    <dbReference type="NCBI Taxonomy" id="231916"/>
    <lineage>
        <taxon>Eukaryota</taxon>
        <taxon>Fungi</taxon>
        <taxon>Dikarya</taxon>
        <taxon>Basidiomycota</taxon>
        <taxon>Agaricomycotina</taxon>
        <taxon>Agaricomycetes</taxon>
        <taxon>Agaricomycetidae</taxon>
        <taxon>Agaricales</taxon>
        <taxon>Agaricineae</taxon>
        <taxon>Hymenogastraceae</taxon>
        <taxon>Gymnopilus</taxon>
    </lineage>
</organism>
<reference evidence="2 3" key="1">
    <citation type="journal article" date="2018" name="Evol. Lett.">
        <title>Horizontal gene cluster transfer increased hallucinogenic mushroom diversity.</title>
        <authorList>
            <person name="Reynolds H.T."/>
            <person name="Vijayakumar V."/>
            <person name="Gluck-Thaler E."/>
            <person name="Korotkin H.B."/>
            <person name="Matheny P.B."/>
            <person name="Slot J.C."/>
        </authorList>
    </citation>
    <scope>NUCLEOTIDE SEQUENCE [LARGE SCALE GENOMIC DNA]</scope>
    <source>
        <strain evidence="2 3">SRW20</strain>
    </source>
</reference>
<feature type="compositionally biased region" description="Basic and acidic residues" evidence="1">
    <location>
        <begin position="24"/>
        <end position="39"/>
    </location>
</feature>
<comment type="caution">
    <text evidence="2">The sequence shown here is derived from an EMBL/GenBank/DDBJ whole genome shotgun (WGS) entry which is preliminary data.</text>
</comment>
<evidence type="ECO:0000256" key="1">
    <source>
        <dbReference type="SAM" id="MobiDB-lite"/>
    </source>
</evidence>
<evidence type="ECO:0000313" key="2">
    <source>
        <dbReference type="EMBL" id="PPR06850.1"/>
    </source>
</evidence>
<evidence type="ECO:0000313" key="3">
    <source>
        <dbReference type="Proteomes" id="UP000284706"/>
    </source>
</evidence>
<dbReference type="EMBL" id="NHYE01000235">
    <property type="protein sequence ID" value="PPR06850.1"/>
    <property type="molecule type" value="Genomic_DNA"/>
</dbReference>
<dbReference type="OrthoDB" id="10676779at2759"/>
<gene>
    <name evidence="2" type="ORF">CVT26_003973</name>
</gene>
<feature type="region of interest" description="Disordered" evidence="1">
    <location>
        <begin position="1"/>
        <end position="45"/>
    </location>
</feature>
<dbReference type="AlphaFoldDB" id="A0A409YV27"/>
<feature type="region of interest" description="Disordered" evidence="1">
    <location>
        <begin position="252"/>
        <end position="271"/>
    </location>
</feature>
<proteinExistence type="predicted"/>
<feature type="compositionally biased region" description="Acidic residues" evidence="1">
    <location>
        <begin position="8"/>
        <end position="23"/>
    </location>
</feature>
<feature type="compositionally biased region" description="Basic and acidic residues" evidence="1">
    <location>
        <begin position="175"/>
        <end position="184"/>
    </location>
</feature>
<sequence length="386" mass="43816">PEVPRDETEAEDNASDESENSDVQEEKKPPKGSEDRDKNINVSKSIAPTYNKGYRIIIPSRLQQNKFPFFAGPDVFSKYTPPPPGGSHERQFDPNESVDRYSLYDPYPARLPFRDLFSRKMGISEASLERLNREDEELDASEYRPKVAEAVKTGEAGIAPAPSHPPEDAQSIPLADHDGTNQRDTEDEEVKPRAQRQSRTPRPKNKVTKEIDTSSLRRSQRPVKRNRRYLGSLSDDEEFQLETPIVVRLSEQPSSAKSVTRKLSKTPENRPTKRKAILEEKGTGHAEERMKLAQTRTRIVDHLRTDLQNFAQYLEDGARDNDDLYLEWLRNVKDAIESGSYSRETILKNGQRELIMKILLGLRNDEGELALAFVGAFSSLQPSKVG</sequence>
<protein>
    <submittedName>
        <fullName evidence="2">Uncharacterized protein</fullName>
    </submittedName>
</protein>
<feature type="compositionally biased region" description="Basic residues" evidence="1">
    <location>
        <begin position="218"/>
        <end position="228"/>
    </location>
</feature>
<name>A0A409YV27_9AGAR</name>
<accession>A0A409YV27</accession>
<keyword evidence="3" id="KW-1185">Reference proteome</keyword>
<feature type="compositionally biased region" description="Basic residues" evidence="1">
    <location>
        <begin position="193"/>
        <end position="206"/>
    </location>
</feature>
<feature type="non-terminal residue" evidence="2">
    <location>
        <position position="1"/>
    </location>
</feature>
<feature type="region of interest" description="Disordered" evidence="1">
    <location>
        <begin position="76"/>
        <end position="100"/>
    </location>
</feature>
<dbReference type="InParanoid" id="A0A409YV27"/>
<feature type="region of interest" description="Disordered" evidence="1">
    <location>
        <begin position="157"/>
        <end position="229"/>
    </location>
</feature>